<proteinExistence type="predicted"/>
<feature type="transmembrane region" description="Helical" evidence="5">
    <location>
        <begin position="226"/>
        <end position="248"/>
    </location>
</feature>
<comment type="caution">
    <text evidence="6">The sequence shown here is derived from an EMBL/GenBank/DDBJ whole genome shotgun (WGS) entry which is preliminary data.</text>
</comment>
<keyword evidence="3 5" id="KW-1133">Transmembrane helix</keyword>
<evidence type="ECO:0000256" key="5">
    <source>
        <dbReference type="SAM" id="Phobius"/>
    </source>
</evidence>
<dbReference type="EMBL" id="BSSQ01000010">
    <property type="protein sequence ID" value="GLX68068.1"/>
    <property type="molecule type" value="Genomic_DNA"/>
</dbReference>
<dbReference type="PROSITE" id="PS51257">
    <property type="entry name" value="PROKAR_LIPOPROTEIN"/>
    <property type="match status" value="1"/>
</dbReference>
<organism evidence="6 7">
    <name type="scientific">Paenibacillus glycanilyticus</name>
    <dbReference type="NCBI Taxonomy" id="126569"/>
    <lineage>
        <taxon>Bacteria</taxon>
        <taxon>Bacillati</taxon>
        <taxon>Bacillota</taxon>
        <taxon>Bacilli</taxon>
        <taxon>Bacillales</taxon>
        <taxon>Paenibacillaceae</taxon>
        <taxon>Paenibacillus</taxon>
    </lineage>
</organism>
<keyword evidence="4 5" id="KW-0472">Membrane</keyword>
<evidence type="ECO:0000256" key="1">
    <source>
        <dbReference type="ARBA" id="ARBA00004141"/>
    </source>
</evidence>
<evidence type="ECO:0000313" key="6">
    <source>
        <dbReference type="EMBL" id="GLX68068.1"/>
    </source>
</evidence>
<evidence type="ECO:0000256" key="4">
    <source>
        <dbReference type="ARBA" id="ARBA00023136"/>
    </source>
</evidence>
<name>A0ABQ6GB00_9BACL</name>
<keyword evidence="2 5" id="KW-0812">Transmembrane</keyword>
<feature type="transmembrane region" description="Helical" evidence="5">
    <location>
        <begin position="57"/>
        <end position="74"/>
    </location>
</feature>
<dbReference type="Proteomes" id="UP001157114">
    <property type="component" value="Unassembled WGS sequence"/>
</dbReference>
<dbReference type="RefSeq" id="WP_284238813.1">
    <property type="nucleotide sequence ID" value="NZ_BSSQ01000010.1"/>
</dbReference>
<feature type="transmembrane region" description="Helical" evidence="5">
    <location>
        <begin position="260"/>
        <end position="281"/>
    </location>
</feature>
<accession>A0ABQ6GB00</accession>
<sequence>MKDEFSRFHPVVNFAYFALIIGCSMVFMHPVCLTISILFSFVYSIYLNGKRAVKFNLLYMIPMLIVTALINPAFNHEGITILDYLPSGNPLTLESIAYGVAAAAMFISVICWFSCYNAVMTSDKFIYLFGRIIPALSLVLSMVLRFVPKFKAQLAVVTTAQRCIGRDVSNGSLLFRIRNGTRILSIMTTWMLENAVETAASMRSRGYGLPGRTAFSLFRFDRRDGYAITAIAVVGGYTLIGSYSHAMYYRYFPSMNGVELTAYSASVFLSYALLCSIPLVINVREGVIWKHSQSNV</sequence>
<dbReference type="CDD" id="cd16914">
    <property type="entry name" value="EcfT"/>
    <property type="match status" value="1"/>
</dbReference>
<reference evidence="6 7" key="1">
    <citation type="submission" date="2023-03" db="EMBL/GenBank/DDBJ databases">
        <title>Draft genome sequence of the bacteria which degrade cell wall of Tricholomamatutake.</title>
        <authorList>
            <person name="Konishi Y."/>
            <person name="Fukuta Y."/>
            <person name="Shirasaka N."/>
        </authorList>
    </citation>
    <scope>NUCLEOTIDE SEQUENCE [LARGE SCALE GENOMIC DNA]</scope>
    <source>
        <strain evidence="7">mu1</strain>
    </source>
</reference>
<dbReference type="InterPro" id="IPR003339">
    <property type="entry name" value="ABC/ECF_trnsptr_transmembrane"/>
</dbReference>
<evidence type="ECO:0000256" key="2">
    <source>
        <dbReference type="ARBA" id="ARBA00022692"/>
    </source>
</evidence>
<evidence type="ECO:0000256" key="3">
    <source>
        <dbReference type="ARBA" id="ARBA00022989"/>
    </source>
</evidence>
<gene>
    <name evidence="6" type="ORF">MU1_24130</name>
</gene>
<feature type="transmembrane region" description="Helical" evidence="5">
    <location>
        <begin position="125"/>
        <end position="144"/>
    </location>
</feature>
<evidence type="ECO:0000313" key="7">
    <source>
        <dbReference type="Proteomes" id="UP001157114"/>
    </source>
</evidence>
<feature type="transmembrane region" description="Helical" evidence="5">
    <location>
        <begin position="95"/>
        <end position="119"/>
    </location>
</feature>
<protein>
    <submittedName>
        <fullName evidence="6">Cobalt transporter</fullName>
    </submittedName>
</protein>
<comment type="subcellular location">
    <subcellularLocation>
        <location evidence="1">Membrane</location>
        <topology evidence="1">Multi-pass membrane protein</topology>
    </subcellularLocation>
</comment>
<keyword evidence="7" id="KW-1185">Reference proteome</keyword>
<feature type="transmembrane region" description="Helical" evidence="5">
    <location>
        <begin position="12"/>
        <end position="45"/>
    </location>
</feature>